<dbReference type="EMBL" id="KL597134">
    <property type="protein sequence ID" value="KER19811.1"/>
    <property type="molecule type" value="Genomic_DNA"/>
</dbReference>
<dbReference type="GeneID" id="20325673"/>
<proteinExistence type="predicted"/>
<evidence type="ECO:0000313" key="2">
    <source>
        <dbReference type="EMBL" id="KER19811.1"/>
    </source>
</evidence>
<gene>
    <name evidence="2" type="ORF">T265_11505</name>
</gene>
<feature type="compositionally biased region" description="Basic and acidic residues" evidence="1">
    <location>
        <begin position="1"/>
        <end position="19"/>
    </location>
</feature>
<dbReference type="RefSeq" id="XP_009176440.1">
    <property type="nucleotide sequence ID" value="XM_009178176.1"/>
</dbReference>
<dbReference type="CTD" id="20325673"/>
<dbReference type="KEGG" id="ovi:T265_11505"/>
<evidence type="ECO:0000256" key="1">
    <source>
        <dbReference type="SAM" id="MobiDB-lite"/>
    </source>
</evidence>
<dbReference type="Proteomes" id="UP000054324">
    <property type="component" value="Unassembled WGS sequence"/>
</dbReference>
<reference evidence="2 3" key="1">
    <citation type="submission" date="2013-11" db="EMBL/GenBank/DDBJ databases">
        <title>Opisthorchis viverrini - life in the bile duct.</title>
        <authorList>
            <person name="Young N.D."/>
            <person name="Nagarajan N."/>
            <person name="Lin S.J."/>
            <person name="Korhonen P.K."/>
            <person name="Jex A.R."/>
            <person name="Hall R.S."/>
            <person name="Safavi-Hemami H."/>
            <person name="Kaewkong W."/>
            <person name="Bertrand D."/>
            <person name="Gao S."/>
            <person name="Seet Q."/>
            <person name="Wongkham S."/>
            <person name="Teh B.T."/>
            <person name="Wongkham C."/>
            <person name="Intapan P.M."/>
            <person name="Maleewong W."/>
            <person name="Yang X."/>
            <person name="Hu M."/>
            <person name="Wang Z."/>
            <person name="Hofmann A."/>
            <person name="Sternberg P.W."/>
            <person name="Tan P."/>
            <person name="Wang J."/>
            <person name="Gasser R.B."/>
        </authorList>
    </citation>
    <scope>NUCLEOTIDE SEQUENCE [LARGE SCALE GENOMIC DNA]</scope>
</reference>
<dbReference type="AlphaFoldDB" id="A0A074YYD5"/>
<protein>
    <submittedName>
        <fullName evidence="2">Uncharacterized protein</fullName>
    </submittedName>
</protein>
<sequence length="96" mass="11014">MLDDTDNKEVAEAECEKPRVPPRAPRPRERFIKPSESALTCGREGHKSCEHCRRSGNELAMRMTFAYALMWVYSVQQQSQPEAAVNEQSSLFRARD</sequence>
<organism evidence="2 3">
    <name type="scientific">Opisthorchis viverrini</name>
    <name type="common">Southeast Asian liver fluke</name>
    <dbReference type="NCBI Taxonomy" id="6198"/>
    <lineage>
        <taxon>Eukaryota</taxon>
        <taxon>Metazoa</taxon>
        <taxon>Spiralia</taxon>
        <taxon>Lophotrochozoa</taxon>
        <taxon>Platyhelminthes</taxon>
        <taxon>Trematoda</taxon>
        <taxon>Digenea</taxon>
        <taxon>Opisthorchiida</taxon>
        <taxon>Opisthorchiata</taxon>
        <taxon>Opisthorchiidae</taxon>
        <taxon>Opisthorchis</taxon>
    </lineage>
</organism>
<feature type="region of interest" description="Disordered" evidence="1">
    <location>
        <begin position="1"/>
        <end position="28"/>
    </location>
</feature>
<keyword evidence="3" id="KW-1185">Reference proteome</keyword>
<accession>A0A074YYD5</accession>
<name>A0A074YYD5_OPIVI</name>
<evidence type="ECO:0000313" key="3">
    <source>
        <dbReference type="Proteomes" id="UP000054324"/>
    </source>
</evidence>